<dbReference type="InterPro" id="IPR034294">
    <property type="entry name" value="Aquaporin_transptr"/>
</dbReference>
<evidence type="ECO:0000256" key="7">
    <source>
        <dbReference type="ARBA" id="ARBA00023136"/>
    </source>
</evidence>
<evidence type="ECO:0000256" key="8">
    <source>
        <dbReference type="RuleBase" id="RU000477"/>
    </source>
</evidence>
<dbReference type="GO" id="GO:0005886">
    <property type="term" value="C:plasma membrane"/>
    <property type="evidence" value="ECO:0007669"/>
    <property type="project" value="UniProtKB-SubCell"/>
</dbReference>
<evidence type="ECO:0000313" key="13">
    <source>
        <dbReference type="EMBL" id="CAF3708373.1"/>
    </source>
</evidence>
<evidence type="ECO:0000313" key="20">
    <source>
        <dbReference type="Proteomes" id="UP000663862"/>
    </source>
</evidence>
<feature type="transmembrane region" description="Helical" evidence="9">
    <location>
        <begin position="290"/>
        <end position="311"/>
    </location>
</feature>
<gene>
    <name evidence="11" type="ORF">FME351_LOCUS12129</name>
    <name evidence="14" type="ORF">GRG538_LOCUS33200</name>
    <name evidence="16" type="ORF">HFQ381_LOCUS6430</name>
    <name evidence="13" type="ORF">KIK155_LOCUS27151</name>
    <name evidence="12" type="ORF">LUA448_LOCUS26417</name>
    <name evidence="18" type="ORF">QYT958_LOCUS1664</name>
    <name evidence="10" type="ORF">TIS948_LOCUS11088</name>
    <name evidence="19" type="ORF">TOA249_LOCUS20290</name>
    <name evidence="17" type="ORF">TSG867_LOCUS11364</name>
    <name evidence="15" type="ORF">UJA718_LOCUS1268</name>
</gene>
<evidence type="ECO:0000313" key="14">
    <source>
        <dbReference type="EMBL" id="CAF3784278.1"/>
    </source>
</evidence>
<evidence type="ECO:0000313" key="19">
    <source>
        <dbReference type="EMBL" id="CAF4749776.1"/>
    </source>
</evidence>
<evidence type="ECO:0000313" key="16">
    <source>
        <dbReference type="EMBL" id="CAF4184277.1"/>
    </source>
</evidence>
<keyword evidence="5 8" id="KW-0812">Transmembrane</keyword>
<dbReference type="Proteomes" id="UP000663862">
    <property type="component" value="Unassembled WGS sequence"/>
</dbReference>
<dbReference type="GO" id="GO:0015250">
    <property type="term" value="F:water channel activity"/>
    <property type="evidence" value="ECO:0007669"/>
    <property type="project" value="TreeGrafter"/>
</dbReference>
<feature type="transmembrane region" description="Helical" evidence="9">
    <location>
        <begin position="175"/>
        <end position="196"/>
    </location>
</feature>
<dbReference type="PROSITE" id="PS00221">
    <property type="entry name" value="MIP"/>
    <property type="match status" value="1"/>
</dbReference>
<dbReference type="InterPro" id="IPR000425">
    <property type="entry name" value="MIP"/>
</dbReference>
<keyword evidence="6 9" id="KW-1133">Transmembrane helix</keyword>
<dbReference type="EMBL" id="CAJNYV010004917">
    <property type="protein sequence ID" value="CAF3708373.1"/>
    <property type="molecule type" value="Genomic_DNA"/>
</dbReference>
<dbReference type="EMBL" id="CAJOBQ010000545">
    <property type="protein sequence ID" value="CAF4377940.1"/>
    <property type="molecule type" value="Genomic_DNA"/>
</dbReference>
<dbReference type="CDD" id="cd00333">
    <property type="entry name" value="MIP"/>
    <property type="match status" value="1"/>
</dbReference>
<accession>A0A820MVQ5</accession>
<dbReference type="InterPro" id="IPR023271">
    <property type="entry name" value="Aquaporin-like"/>
</dbReference>
<evidence type="ECO:0000313" key="15">
    <source>
        <dbReference type="EMBL" id="CAF4116513.1"/>
    </source>
</evidence>
<comment type="similarity">
    <text evidence="2 8">Belongs to the MIP/aquaporin (TC 1.A.8) family.</text>
</comment>
<evidence type="ECO:0008006" key="22">
    <source>
        <dbReference type="Google" id="ProtNLM"/>
    </source>
</evidence>
<keyword evidence="7 9" id="KW-0472">Membrane</keyword>
<reference evidence="17" key="1">
    <citation type="submission" date="2021-02" db="EMBL/GenBank/DDBJ databases">
        <authorList>
            <person name="Nowell W R."/>
        </authorList>
    </citation>
    <scope>NUCLEOTIDE SEQUENCE</scope>
</reference>
<proteinExistence type="inferred from homology"/>
<keyword evidence="3 8" id="KW-0813">Transport</keyword>
<dbReference type="Proteomes" id="UP000663869">
    <property type="component" value="Unassembled WGS sequence"/>
</dbReference>
<name>A0A820MVQ5_9BILA</name>
<keyword evidence="4" id="KW-1003">Cell membrane</keyword>
<dbReference type="Proteomes" id="UP000663848">
    <property type="component" value="Unassembled WGS sequence"/>
</dbReference>
<dbReference type="InterPro" id="IPR022357">
    <property type="entry name" value="MIP_CS"/>
</dbReference>
<dbReference type="SUPFAM" id="SSF81338">
    <property type="entry name" value="Aquaporin-like"/>
    <property type="match status" value="1"/>
</dbReference>
<evidence type="ECO:0000313" key="21">
    <source>
        <dbReference type="Proteomes" id="UP000663873"/>
    </source>
</evidence>
<dbReference type="Proteomes" id="UP000663825">
    <property type="component" value="Unassembled WGS sequence"/>
</dbReference>
<dbReference type="EMBL" id="CAJOBS010001651">
    <property type="protein sequence ID" value="CAF4749776.1"/>
    <property type="molecule type" value="Genomic_DNA"/>
</dbReference>
<evidence type="ECO:0000256" key="6">
    <source>
        <dbReference type="ARBA" id="ARBA00022989"/>
    </source>
</evidence>
<dbReference type="Proteomes" id="UP000663838">
    <property type="component" value="Unassembled WGS sequence"/>
</dbReference>
<dbReference type="EMBL" id="CAJOBO010000289">
    <property type="protein sequence ID" value="CAF4184277.1"/>
    <property type="molecule type" value="Genomic_DNA"/>
</dbReference>
<dbReference type="Proteomes" id="UP000663833">
    <property type="component" value="Unassembled WGS sequence"/>
</dbReference>
<feature type="transmembrane region" description="Helical" evidence="9">
    <location>
        <begin position="250"/>
        <end position="270"/>
    </location>
</feature>
<dbReference type="PANTHER" id="PTHR19139:SF199">
    <property type="entry name" value="MIP17260P"/>
    <property type="match status" value="1"/>
</dbReference>
<dbReference type="EMBL" id="CAJNYU010001436">
    <property type="protein sequence ID" value="CAF3435066.1"/>
    <property type="molecule type" value="Genomic_DNA"/>
</dbReference>
<organism evidence="17 20">
    <name type="scientific">Rotaria socialis</name>
    <dbReference type="NCBI Taxonomy" id="392032"/>
    <lineage>
        <taxon>Eukaryota</taxon>
        <taxon>Metazoa</taxon>
        <taxon>Spiralia</taxon>
        <taxon>Gnathifera</taxon>
        <taxon>Rotifera</taxon>
        <taxon>Eurotatoria</taxon>
        <taxon>Bdelloidea</taxon>
        <taxon>Philodinida</taxon>
        <taxon>Philodinidae</taxon>
        <taxon>Rotaria</taxon>
    </lineage>
</organism>
<comment type="caution">
    <text evidence="17">The sequence shown here is derived from an EMBL/GenBank/DDBJ whole genome shotgun (WGS) entry which is preliminary data.</text>
</comment>
<evidence type="ECO:0000313" key="12">
    <source>
        <dbReference type="EMBL" id="CAF3520688.1"/>
    </source>
</evidence>
<dbReference type="PRINTS" id="PR00783">
    <property type="entry name" value="MINTRINSICP"/>
</dbReference>
<feature type="transmembrane region" description="Helical" evidence="9">
    <location>
        <begin position="216"/>
        <end position="238"/>
    </location>
</feature>
<dbReference type="EMBL" id="CAJOBP010000075">
    <property type="protein sequence ID" value="CAF4116513.1"/>
    <property type="molecule type" value="Genomic_DNA"/>
</dbReference>
<keyword evidence="21" id="KW-1185">Reference proteome</keyword>
<dbReference type="Gene3D" id="1.20.1080.10">
    <property type="entry name" value="Glycerol uptake facilitator protein"/>
    <property type="match status" value="1"/>
</dbReference>
<dbReference type="Pfam" id="PF00230">
    <property type="entry name" value="MIP"/>
    <property type="match status" value="1"/>
</dbReference>
<dbReference type="EMBL" id="CAJOBR010000097">
    <property type="protein sequence ID" value="CAF4463969.1"/>
    <property type="molecule type" value="Genomic_DNA"/>
</dbReference>
<comment type="subcellular location">
    <subcellularLocation>
        <location evidence="1">Cell membrane</location>
        <topology evidence="1">Multi-pass membrane protein</topology>
    </subcellularLocation>
</comment>
<dbReference type="Proteomes" id="UP000663873">
    <property type="component" value="Unassembled WGS sequence"/>
</dbReference>
<dbReference type="EMBL" id="CAJNXB010001561">
    <property type="protein sequence ID" value="CAF3176165.1"/>
    <property type="molecule type" value="Genomic_DNA"/>
</dbReference>
<evidence type="ECO:0000256" key="4">
    <source>
        <dbReference type="ARBA" id="ARBA00022475"/>
    </source>
</evidence>
<dbReference type="EMBL" id="CAJNYT010005911">
    <property type="protein sequence ID" value="CAF3784278.1"/>
    <property type="molecule type" value="Genomic_DNA"/>
</dbReference>
<evidence type="ECO:0000256" key="3">
    <source>
        <dbReference type="ARBA" id="ARBA00022448"/>
    </source>
</evidence>
<dbReference type="NCBIfam" id="TIGR00861">
    <property type="entry name" value="MIP"/>
    <property type="match status" value="1"/>
</dbReference>
<sequence length="336" mass="36382">MSNFHPSPSLDCRTTPMEVQLPFVQQAMDTVDPRRAVVRGNDIHRRNRSRSPSPMPRNCCDYHTPSGQYICRCPPKHITKSVFSENMLCLSQIGTVAFYQALCSEFIGTMLLTLICTSTGLPITSKPVPELHGALATGFTIATVVVAFGHISGAHVNPAVTVSFLVACEIDIIRAFCYIGMQLLGAISGSCLLKYIAPSAIQGNLGLNTITQGVTVSQAIMVELVITFVLCYTVHAICDKKREDIGGSKALAVGLAITVGCLFGGPYTGGSMNPARSFGPATVMNTWENHWVYWFGPLTGSIVAAILYTYILKQQTPIIVRTDSRSRSSTKKTVEI</sequence>
<evidence type="ECO:0000256" key="5">
    <source>
        <dbReference type="ARBA" id="ARBA00022692"/>
    </source>
</evidence>
<dbReference type="PANTHER" id="PTHR19139">
    <property type="entry name" value="AQUAPORIN TRANSPORTER"/>
    <property type="match status" value="1"/>
</dbReference>
<evidence type="ECO:0000313" key="11">
    <source>
        <dbReference type="EMBL" id="CAF3435066.1"/>
    </source>
</evidence>
<evidence type="ECO:0000313" key="10">
    <source>
        <dbReference type="EMBL" id="CAF3176165.1"/>
    </source>
</evidence>
<dbReference type="Proteomes" id="UP000663851">
    <property type="component" value="Unassembled WGS sequence"/>
</dbReference>
<dbReference type="EMBL" id="CAJNYD010003570">
    <property type="protein sequence ID" value="CAF3520688.1"/>
    <property type="molecule type" value="Genomic_DNA"/>
</dbReference>
<evidence type="ECO:0000313" key="17">
    <source>
        <dbReference type="EMBL" id="CAF4377940.1"/>
    </source>
</evidence>
<feature type="transmembrane region" description="Helical" evidence="9">
    <location>
        <begin position="96"/>
        <end position="121"/>
    </location>
</feature>
<dbReference type="OrthoDB" id="3222at2759"/>
<protein>
    <recommendedName>
        <fullName evidence="22">Aquaporin</fullName>
    </recommendedName>
</protein>
<evidence type="ECO:0000256" key="9">
    <source>
        <dbReference type="SAM" id="Phobius"/>
    </source>
</evidence>
<dbReference type="Proteomes" id="UP000663872">
    <property type="component" value="Unassembled WGS sequence"/>
</dbReference>
<dbReference type="Proteomes" id="UP000663865">
    <property type="component" value="Unassembled WGS sequence"/>
</dbReference>
<evidence type="ECO:0000256" key="2">
    <source>
        <dbReference type="ARBA" id="ARBA00006175"/>
    </source>
</evidence>
<evidence type="ECO:0000256" key="1">
    <source>
        <dbReference type="ARBA" id="ARBA00004651"/>
    </source>
</evidence>
<evidence type="ECO:0000313" key="18">
    <source>
        <dbReference type="EMBL" id="CAF4463969.1"/>
    </source>
</evidence>
<dbReference type="AlphaFoldDB" id="A0A820MVQ5"/>